<evidence type="ECO:0000313" key="5">
    <source>
        <dbReference type="Proteomes" id="UP000262802"/>
    </source>
</evidence>
<dbReference type="KEGG" id="hyh:D3Y59_15925"/>
<dbReference type="AlphaFoldDB" id="A0A3B7R2V2"/>
<organism evidence="4 5">
    <name type="scientific">Hymenobacter oligotrophus</name>
    <dbReference type="NCBI Taxonomy" id="2319843"/>
    <lineage>
        <taxon>Bacteria</taxon>
        <taxon>Pseudomonadati</taxon>
        <taxon>Bacteroidota</taxon>
        <taxon>Cytophagia</taxon>
        <taxon>Cytophagales</taxon>
        <taxon>Hymenobacteraceae</taxon>
        <taxon>Hymenobacter</taxon>
    </lineage>
</organism>
<dbReference type="SUPFAM" id="SSF55729">
    <property type="entry name" value="Acyl-CoA N-acyltransferases (Nat)"/>
    <property type="match status" value="1"/>
</dbReference>
<dbReference type="InterPro" id="IPR016181">
    <property type="entry name" value="Acyl_CoA_acyltransferase"/>
</dbReference>
<evidence type="ECO:0000259" key="3">
    <source>
        <dbReference type="PROSITE" id="PS51186"/>
    </source>
</evidence>
<dbReference type="EMBL" id="CP032317">
    <property type="protein sequence ID" value="AYA38404.1"/>
    <property type="molecule type" value="Genomic_DNA"/>
</dbReference>
<dbReference type="OrthoDB" id="7205533at2"/>
<dbReference type="Proteomes" id="UP000262802">
    <property type="component" value="Chromosome"/>
</dbReference>
<name>A0A3B7R2V2_9BACT</name>
<keyword evidence="2" id="KW-0012">Acyltransferase</keyword>
<dbReference type="Gene3D" id="3.40.630.30">
    <property type="match status" value="1"/>
</dbReference>
<dbReference type="PROSITE" id="PS51186">
    <property type="entry name" value="GNAT"/>
    <property type="match status" value="1"/>
</dbReference>
<evidence type="ECO:0000256" key="2">
    <source>
        <dbReference type="ARBA" id="ARBA00023315"/>
    </source>
</evidence>
<accession>A0A3B7R2V2</accession>
<protein>
    <submittedName>
        <fullName evidence="4">GNAT family N-acetyltransferase</fullName>
    </submittedName>
</protein>
<keyword evidence="5" id="KW-1185">Reference proteome</keyword>
<reference evidence="4 5" key="1">
    <citation type="submission" date="2018-09" db="EMBL/GenBank/DDBJ databases">
        <title>Hymenobacter medium sp. nov., isolated from R2A medium.</title>
        <authorList>
            <person name="Yingchao G."/>
        </authorList>
    </citation>
    <scope>NUCLEOTIDE SEQUENCE [LARGE SCALE GENOMIC DNA]</scope>
    <source>
        <strain evidence="5">sh-6</strain>
    </source>
</reference>
<sequence>MVVAWPTGLRFLTCRAMSSPLRITTAKRSAATAAQLAELGRRTFHEAFAAQNTPEDMAEYLAQTFGPDKQLAELQAPNATFFLAMLQQEPVGYAKLIVPSALGAEPGADVSTRAEIQRLYVLEDWIGTGLGASLMRRCIEEARQRGCRSVVLGVWEKNTRAIEFYRRFGFKQIGGVDFKLGQDLQHDIIMRKGL</sequence>
<dbReference type="CDD" id="cd04301">
    <property type="entry name" value="NAT_SF"/>
    <property type="match status" value="1"/>
</dbReference>
<dbReference type="InterPro" id="IPR050832">
    <property type="entry name" value="Bact_Acetyltransf"/>
</dbReference>
<evidence type="ECO:0000256" key="1">
    <source>
        <dbReference type="ARBA" id="ARBA00022679"/>
    </source>
</evidence>
<keyword evidence="1 4" id="KW-0808">Transferase</keyword>
<gene>
    <name evidence="4" type="ORF">D3Y59_15925</name>
</gene>
<dbReference type="PANTHER" id="PTHR43877">
    <property type="entry name" value="AMINOALKYLPHOSPHONATE N-ACETYLTRANSFERASE-RELATED-RELATED"/>
    <property type="match status" value="1"/>
</dbReference>
<dbReference type="InterPro" id="IPR000182">
    <property type="entry name" value="GNAT_dom"/>
</dbReference>
<dbReference type="Pfam" id="PF00583">
    <property type="entry name" value="Acetyltransf_1"/>
    <property type="match status" value="1"/>
</dbReference>
<dbReference type="GO" id="GO:0016747">
    <property type="term" value="F:acyltransferase activity, transferring groups other than amino-acyl groups"/>
    <property type="evidence" value="ECO:0007669"/>
    <property type="project" value="InterPro"/>
</dbReference>
<proteinExistence type="predicted"/>
<feature type="domain" description="N-acetyltransferase" evidence="3">
    <location>
        <begin position="42"/>
        <end position="194"/>
    </location>
</feature>
<evidence type="ECO:0000313" key="4">
    <source>
        <dbReference type="EMBL" id="AYA38404.1"/>
    </source>
</evidence>